<dbReference type="KEGG" id="lpv:HYN51_07935"/>
<evidence type="ECO:0000313" key="1">
    <source>
        <dbReference type="EMBL" id="AWH88484.1"/>
    </source>
</evidence>
<organism evidence="1 2">
    <name type="scientific">Limnobaculum parvum</name>
    <dbReference type="NCBI Taxonomy" id="2172103"/>
    <lineage>
        <taxon>Bacteria</taxon>
        <taxon>Pseudomonadati</taxon>
        <taxon>Pseudomonadota</taxon>
        <taxon>Gammaproteobacteria</taxon>
        <taxon>Enterobacterales</taxon>
        <taxon>Budviciaceae</taxon>
        <taxon>Limnobaculum</taxon>
    </lineage>
</organism>
<sequence length="69" mass="7940">MQIYIFCCEFLFSEKQKRVNEYIDSETDSRSIRSPCCGKFFAATSLFNNLSDNLCGHSQDGISRHYTSV</sequence>
<dbReference type="EMBL" id="CP029185">
    <property type="protein sequence ID" value="AWH88484.1"/>
    <property type="molecule type" value="Genomic_DNA"/>
</dbReference>
<gene>
    <name evidence="1" type="ORF">HYN51_07935</name>
</gene>
<reference evidence="1 2" key="1">
    <citation type="journal article" date="2019" name="Int. J. Syst. Evol. Microbiol.">
        <title>Limnobaculum parvum gen. nov., sp. nov., isolated from a freshwater lake.</title>
        <authorList>
            <person name="Baek C."/>
            <person name="Shin S.K."/>
            <person name="Yi H."/>
        </authorList>
    </citation>
    <scope>NUCLEOTIDE SEQUENCE [LARGE SCALE GENOMIC DNA]</scope>
    <source>
        <strain evidence="1 2">HYN0051</strain>
    </source>
</reference>
<accession>A0A2Y9TYM8</accession>
<proteinExistence type="predicted"/>
<protein>
    <submittedName>
        <fullName evidence="1">Uncharacterized protein</fullName>
    </submittedName>
</protein>
<evidence type="ECO:0000313" key="2">
    <source>
        <dbReference type="Proteomes" id="UP000244908"/>
    </source>
</evidence>
<dbReference type="AlphaFoldDB" id="A0A2Y9TYM8"/>
<dbReference type="Proteomes" id="UP000244908">
    <property type="component" value="Chromosome"/>
</dbReference>
<name>A0A2Y9TYM8_9GAMM</name>
<keyword evidence="2" id="KW-1185">Reference proteome</keyword>